<name>M3C514_SPHMS</name>
<dbReference type="InterPro" id="IPR016181">
    <property type="entry name" value="Acyl_CoA_acyltransferase"/>
</dbReference>
<dbReference type="InterPro" id="IPR000182">
    <property type="entry name" value="GNAT_dom"/>
</dbReference>
<organism evidence="3 4">
    <name type="scientific">Sphaerulina musiva (strain SO2202)</name>
    <name type="common">Poplar stem canker fungus</name>
    <name type="synonym">Septoria musiva</name>
    <dbReference type="NCBI Taxonomy" id="692275"/>
    <lineage>
        <taxon>Eukaryota</taxon>
        <taxon>Fungi</taxon>
        <taxon>Dikarya</taxon>
        <taxon>Ascomycota</taxon>
        <taxon>Pezizomycotina</taxon>
        <taxon>Dothideomycetes</taxon>
        <taxon>Dothideomycetidae</taxon>
        <taxon>Mycosphaerellales</taxon>
        <taxon>Mycosphaerellaceae</taxon>
        <taxon>Sphaerulina</taxon>
    </lineage>
</organism>
<feature type="compositionally biased region" description="Basic and acidic residues" evidence="1">
    <location>
        <begin position="137"/>
        <end position="147"/>
    </location>
</feature>
<evidence type="ECO:0000259" key="2">
    <source>
        <dbReference type="PROSITE" id="PS51186"/>
    </source>
</evidence>
<dbReference type="AlphaFoldDB" id="M3C514"/>
<evidence type="ECO:0000313" key="3">
    <source>
        <dbReference type="EMBL" id="EMF15371.1"/>
    </source>
</evidence>
<dbReference type="EMBL" id="KB456261">
    <property type="protein sequence ID" value="EMF15371.1"/>
    <property type="molecule type" value="Genomic_DNA"/>
</dbReference>
<dbReference type="Pfam" id="PF00583">
    <property type="entry name" value="Acetyltransf_1"/>
    <property type="match status" value="1"/>
</dbReference>
<accession>M3C514</accession>
<keyword evidence="4" id="KW-1185">Reference proteome</keyword>
<dbReference type="RefSeq" id="XP_016763492.1">
    <property type="nucleotide sequence ID" value="XM_016904194.1"/>
</dbReference>
<dbReference type="OrthoDB" id="329272at2759"/>
<dbReference type="GO" id="GO:0016747">
    <property type="term" value="F:acyltransferase activity, transferring groups other than amino-acyl groups"/>
    <property type="evidence" value="ECO:0007669"/>
    <property type="project" value="InterPro"/>
</dbReference>
<protein>
    <recommendedName>
        <fullName evidence="2">N-acetyltransferase domain-containing protein</fullName>
    </recommendedName>
</protein>
<dbReference type="GeneID" id="27901331"/>
<dbReference type="UniPathway" id="UPA00113">
    <property type="reaction ID" value="UER00529"/>
</dbReference>
<evidence type="ECO:0000313" key="4">
    <source>
        <dbReference type="Proteomes" id="UP000016931"/>
    </source>
</evidence>
<feature type="domain" description="N-acetyltransferase" evidence="2">
    <location>
        <begin position="63"/>
        <end position="252"/>
    </location>
</feature>
<sequence length="267" mass="29370">MGQSEFVDLIKPLHDRLRHYDPTKSPTAQSDNDAVYDTDPARAVPQSFLDAMIVRERVYVQEQNIPLENELDEDDARSFHWVVYASMPLKAATNSNGAAGGGGGGAERKGSGSTKMPIGTIRLVPPPHAPHPLGTHGSDEAKEGHEPSEPYVKLGRLAVIPEFRKAGISKLLIETALSYAKAHPYEVGPLLDPASMEALKKGVAISWKGLVLVHAQVGVQKVWRKYGFETDESMGTWDEEGIDHVAMWRRVSVDQGRRTSKIWLNNS</sequence>
<dbReference type="Gene3D" id="3.40.630.30">
    <property type="match status" value="1"/>
</dbReference>
<dbReference type="PROSITE" id="PS51186">
    <property type="entry name" value="GNAT"/>
    <property type="match status" value="1"/>
</dbReference>
<gene>
    <name evidence="3" type="ORF">SEPMUDRAFT_147277</name>
</gene>
<dbReference type="SUPFAM" id="SSF55729">
    <property type="entry name" value="Acyl-CoA N-acyltransferases (Nat)"/>
    <property type="match status" value="1"/>
</dbReference>
<dbReference type="GO" id="GO:0006048">
    <property type="term" value="P:UDP-N-acetylglucosamine biosynthetic process"/>
    <property type="evidence" value="ECO:0007669"/>
    <property type="project" value="UniProtKB-UniPathway"/>
</dbReference>
<feature type="region of interest" description="Disordered" evidence="1">
    <location>
        <begin position="17"/>
        <end position="38"/>
    </location>
</feature>
<dbReference type="CDD" id="cd04301">
    <property type="entry name" value="NAT_SF"/>
    <property type="match status" value="1"/>
</dbReference>
<feature type="region of interest" description="Disordered" evidence="1">
    <location>
        <begin position="93"/>
        <end position="147"/>
    </location>
</feature>
<reference evidence="3 4" key="1">
    <citation type="journal article" date="2012" name="PLoS Pathog.">
        <title>Diverse lifestyles and strategies of plant pathogenesis encoded in the genomes of eighteen Dothideomycetes fungi.</title>
        <authorList>
            <person name="Ohm R.A."/>
            <person name="Feau N."/>
            <person name="Henrissat B."/>
            <person name="Schoch C.L."/>
            <person name="Horwitz B.A."/>
            <person name="Barry K.W."/>
            <person name="Condon B.J."/>
            <person name="Copeland A.C."/>
            <person name="Dhillon B."/>
            <person name="Glaser F."/>
            <person name="Hesse C.N."/>
            <person name="Kosti I."/>
            <person name="LaButti K."/>
            <person name="Lindquist E.A."/>
            <person name="Lucas S."/>
            <person name="Salamov A.A."/>
            <person name="Bradshaw R.E."/>
            <person name="Ciuffetti L."/>
            <person name="Hamelin R.C."/>
            <person name="Kema G.H.J."/>
            <person name="Lawrence C."/>
            <person name="Scott J.A."/>
            <person name="Spatafora J.W."/>
            <person name="Turgeon B.G."/>
            <person name="de Wit P.J.G.M."/>
            <person name="Zhong S."/>
            <person name="Goodwin S.B."/>
            <person name="Grigoriev I.V."/>
        </authorList>
    </citation>
    <scope>NUCLEOTIDE SEQUENCE [LARGE SCALE GENOMIC DNA]</scope>
    <source>
        <strain evidence="3 4">SO2202</strain>
    </source>
</reference>
<proteinExistence type="predicted"/>
<dbReference type="HOGENOM" id="CLU_056607_0_0_1"/>
<dbReference type="Proteomes" id="UP000016931">
    <property type="component" value="Unassembled WGS sequence"/>
</dbReference>
<dbReference type="eggNOG" id="ENOG502S8FT">
    <property type="taxonomic scope" value="Eukaryota"/>
</dbReference>
<evidence type="ECO:0000256" key="1">
    <source>
        <dbReference type="SAM" id="MobiDB-lite"/>
    </source>
</evidence>
<dbReference type="OMA" id="RSCHWVV"/>